<reference evidence="2" key="1">
    <citation type="journal article" date="2020" name="mSystems">
        <title>Genome- and Community-Level Interaction Insights into Carbon Utilization and Element Cycling Functions of Hydrothermarchaeota in Hydrothermal Sediment.</title>
        <authorList>
            <person name="Zhou Z."/>
            <person name="Liu Y."/>
            <person name="Xu W."/>
            <person name="Pan J."/>
            <person name="Luo Z.H."/>
            <person name="Li M."/>
        </authorList>
    </citation>
    <scope>NUCLEOTIDE SEQUENCE</scope>
    <source>
        <strain evidence="2">HyVt-347</strain>
    </source>
</reference>
<evidence type="ECO:0008006" key="4">
    <source>
        <dbReference type="Google" id="ProtNLM"/>
    </source>
</evidence>
<evidence type="ECO:0000313" key="3">
    <source>
        <dbReference type="Proteomes" id="UP000885680"/>
    </source>
</evidence>
<accession>A0A9C9NFI5</accession>
<evidence type="ECO:0000313" key="2">
    <source>
        <dbReference type="EMBL" id="HEU00249.1"/>
    </source>
</evidence>
<gene>
    <name evidence="2" type="ORF">ENH89_07830</name>
</gene>
<dbReference type="Proteomes" id="UP000885680">
    <property type="component" value="Unassembled WGS sequence"/>
</dbReference>
<evidence type="ECO:0000256" key="1">
    <source>
        <dbReference type="SAM" id="MobiDB-lite"/>
    </source>
</evidence>
<proteinExistence type="predicted"/>
<protein>
    <recommendedName>
        <fullName evidence="4">Large polyvalent protein associated domain-containing protein</fullName>
    </recommendedName>
</protein>
<comment type="caution">
    <text evidence="2">The sequence shown here is derived from an EMBL/GenBank/DDBJ whole genome shotgun (WGS) entry which is preliminary data.</text>
</comment>
<feature type="region of interest" description="Disordered" evidence="1">
    <location>
        <begin position="429"/>
        <end position="456"/>
    </location>
</feature>
<dbReference type="EMBL" id="DRGN01000111">
    <property type="protein sequence ID" value="HEU00249.1"/>
    <property type="molecule type" value="Genomic_DNA"/>
</dbReference>
<organism evidence="2 3">
    <name type="scientific">Aurantimonas coralicida</name>
    <dbReference type="NCBI Taxonomy" id="182270"/>
    <lineage>
        <taxon>Bacteria</taxon>
        <taxon>Pseudomonadati</taxon>
        <taxon>Pseudomonadota</taxon>
        <taxon>Alphaproteobacteria</taxon>
        <taxon>Hyphomicrobiales</taxon>
        <taxon>Aurantimonadaceae</taxon>
        <taxon>Aurantimonas</taxon>
    </lineage>
</organism>
<name>A0A9C9NFI5_9HYPH</name>
<sequence>MPNATASLNPRSERIRQLMRTIEAAQSTPDEEDAASIAEIAQEIDITSMALRDELFVDAVTPQSRRKRLNQIRRSVGMRDVLTLPPELESPGFIANLVKSLPKALLKLDPYLLKVDASLLKADPFLQTAESGLGNTSVGLAQLILRGEKPVPPPDGAGFRILSNVLSIAADPITYVSGGVGGVAAKGVAAKVGTKLAGRIAARGVAGGTTLAGMTAVRDPLGQKAAIGKVDLGQTAVEVAKAAALGAVAIGAGAIGGKVVGTGLEIGAFATGGAALEGRLPTADDFIESTGVILGLKVSGAVQRRLGTALFKRSRGEPLTPEEQQTLDQTPETVKERVTLEVKAKVDQTAATSEQAFTKEVLKTREGAAELARRHSDVAKALTEAPTASRKNFRPLKQLLPDVDLNAAERNQLRANLHELAGKPVLAVEKPEPSKPQGAKPVPRETLTAEPMPEPGAKLDKLQETVIENVQAKATADTPPEAVPVVPVEATVGAKRLGLNPAKKLYRWLRTGGQHEDAVKTRTEFDRTVGSYLRQMKFSIDEYNRGIRKTYGLLGRVPKEDLARINAVLKEGVSPDTLPESIRGAVVKFRSDVDSLTTAMIREGVVEGEMGAIFTGNLGTYMHRTYRIFRTDPKKIPKFIRKLSPEARNNAIALFRSELEESLGRRPTADEADAYLAAFLYTSAKRGSPIEAAGAARLGTKELGILKFRKDVPPELRAVWGEDTNPVTQYANTVISSARLLASVRQLRDLRERGLGKWLFEQPQGEFIAQINDGKGEALYPLTQGKPLFTTIEYERAMRQAYAPHSDNWFLKAYFWLNAAVKAGKTAGSVMGINRNFLSNPLIALANGDINPWHMLRAARTTGTDILPSVFTFLKLSNRAQQETVQKLIRLGVVNAASRSGELRAIFKDASRHSGPSGYIESRALRALTLIPRKFFDFFRAGDDFWHVNGFYSNLAALKRIYPELSLEALERKAADKVIRTYPTYSEAPHAVQAMRKAIVVGDFVTFPAEMVRTTINIPRLVAEELANPKERAIGIRRAIGFTAMAATITGVGVATRRLTNVSKKEEEALRELAPDWMANSQWAHLGKVEGKKHQWRTVDTQYNAPQSFMVSPIIAALRGEDTREATEGALREVLRPFFNETILYGVVRDITANQRISSNSTAAIYNPESSAVDQTADIAQFITSKLQPGTIRSMERIVKGIQGKPLKSGTIVDPKEEALAVLLGIRLWTHDVPLSLGFRSSSLMDRRSDARRIFYSAAYAREGRDEAEIQDAYEKAVDAEREIFGRMQKIVHASKVLGLTDNEVAEVLNDKRVAVPKADVDRIISGVFEEEGLLRSMVWSLSGKEFDERVPRILKALGVSVSEAEDFLIDEMRERGYSTVPVLRIARLRQRIP</sequence>